<keyword evidence="2 6" id="KW-0813">Transport</keyword>
<feature type="transmembrane region" description="Helical" evidence="6">
    <location>
        <begin position="80"/>
        <end position="98"/>
    </location>
</feature>
<proteinExistence type="inferred from homology"/>
<dbReference type="Pfam" id="PF00528">
    <property type="entry name" value="BPD_transp_1"/>
    <property type="match status" value="1"/>
</dbReference>
<dbReference type="RefSeq" id="WP_080023993.1">
    <property type="nucleotide sequence ID" value="NZ_LTAY01000081.1"/>
</dbReference>
<dbReference type="FunFam" id="1.10.3720.10:FF:000001">
    <property type="entry name" value="Glycine betaine ABC transporter, permease"/>
    <property type="match status" value="1"/>
</dbReference>
<dbReference type="InterPro" id="IPR035906">
    <property type="entry name" value="MetI-like_sf"/>
</dbReference>
<gene>
    <name evidence="8" type="primary">opuCD</name>
    <name evidence="8" type="ORF">CLTHE_28110</name>
</gene>
<evidence type="ECO:0000256" key="2">
    <source>
        <dbReference type="ARBA" id="ARBA00022448"/>
    </source>
</evidence>
<accession>A0A1V4SRT5</accession>
<dbReference type="OrthoDB" id="9801163at2"/>
<comment type="subcellular location">
    <subcellularLocation>
        <location evidence="6">Cell membrane</location>
        <topology evidence="6">Multi-pass membrane protein</topology>
    </subcellularLocation>
    <subcellularLocation>
        <location evidence="1">Membrane</location>
        <topology evidence="1">Multi-pass membrane protein</topology>
    </subcellularLocation>
</comment>
<reference evidence="8 9" key="1">
    <citation type="submission" date="2016-02" db="EMBL/GenBank/DDBJ databases">
        <title>Genome sequence of Clostridium thermobutyricum DSM 4928.</title>
        <authorList>
            <person name="Poehlein A."/>
            <person name="Daniel R."/>
        </authorList>
    </citation>
    <scope>NUCLEOTIDE SEQUENCE [LARGE SCALE GENOMIC DNA]</scope>
    <source>
        <strain evidence="8 9">DSM 4928</strain>
    </source>
</reference>
<protein>
    <submittedName>
        <fullName evidence="8">Carnitine transport permease protein OpuCD</fullName>
    </submittedName>
</protein>
<keyword evidence="4 6" id="KW-1133">Transmembrane helix</keyword>
<dbReference type="GO" id="GO:0005886">
    <property type="term" value="C:plasma membrane"/>
    <property type="evidence" value="ECO:0007669"/>
    <property type="project" value="UniProtKB-SubCell"/>
</dbReference>
<evidence type="ECO:0000256" key="6">
    <source>
        <dbReference type="RuleBase" id="RU363032"/>
    </source>
</evidence>
<evidence type="ECO:0000259" key="7">
    <source>
        <dbReference type="PROSITE" id="PS50928"/>
    </source>
</evidence>
<dbReference type="PANTHER" id="PTHR30177">
    <property type="entry name" value="GLYCINE BETAINE/L-PROLINE TRANSPORT SYSTEM PERMEASE PROTEIN PROW"/>
    <property type="match status" value="1"/>
</dbReference>
<keyword evidence="5 6" id="KW-0472">Membrane</keyword>
<dbReference type="Gene3D" id="1.10.3720.10">
    <property type="entry name" value="MetI-like"/>
    <property type="match status" value="1"/>
</dbReference>
<evidence type="ECO:0000313" key="8">
    <source>
        <dbReference type="EMBL" id="OPX46590.1"/>
    </source>
</evidence>
<feature type="transmembrane region" description="Helical" evidence="6">
    <location>
        <begin position="146"/>
        <end position="173"/>
    </location>
</feature>
<evidence type="ECO:0000256" key="4">
    <source>
        <dbReference type="ARBA" id="ARBA00022989"/>
    </source>
</evidence>
<evidence type="ECO:0000256" key="5">
    <source>
        <dbReference type="ARBA" id="ARBA00023136"/>
    </source>
</evidence>
<dbReference type="GO" id="GO:0055085">
    <property type="term" value="P:transmembrane transport"/>
    <property type="evidence" value="ECO:0007669"/>
    <property type="project" value="InterPro"/>
</dbReference>
<dbReference type="Proteomes" id="UP000191448">
    <property type="component" value="Unassembled WGS sequence"/>
</dbReference>
<feature type="domain" description="ABC transmembrane type-1" evidence="7">
    <location>
        <begin position="20"/>
        <end position="199"/>
    </location>
</feature>
<comment type="caution">
    <text evidence="8">The sequence shown here is derived from an EMBL/GenBank/DDBJ whole genome shotgun (WGS) entry which is preliminary data.</text>
</comment>
<name>A0A1V4SRT5_9CLOT</name>
<dbReference type="PROSITE" id="PS50928">
    <property type="entry name" value="ABC_TM1"/>
    <property type="match status" value="1"/>
</dbReference>
<evidence type="ECO:0000256" key="1">
    <source>
        <dbReference type="ARBA" id="ARBA00004141"/>
    </source>
</evidence>
<dbReference type="CDD" id="cd06261">
    <property type="entry name" value="TM_PBP2"/>
    <property type="match status" value="1"/>
</dbReference>
<sequence>MVKELMELYTNRFDFFLELTIEHLKIAGMAIIIGTILGGLIGIFISEYKKASPFILGITNFVYTIPSISLLGFLIPFSGIGNTTAVIALSLYALLPMIRNTYTGIDNISPEIIEVAKGMGSTKFQILYKVKLPLASVVILAGFRNMVVMTIALAGIASFIGAGGLGVAIYRGITTNNGIMTIAGSLLIALLAIIFDFIIGSIERFIKRKWRLG</sequence>
<evidence type="ECO:0000313" key="9">
    <source>
        <dbReference type="Proteomes" id="UP000191448"/>
    </source>
</evidence>
<dbReference type="PANTHER" id="PTHR30177:SF4">
    <property type="entry name" value="OSMOPROTECTANT IMPORT PERMEASE PROTEIN OSMW"/>
    <property type="match status" value="1"/>
</dbReference>
<evidence type="ECO:0000256" key="3">
    <source>
        <dbReference type="ARBA" id="ARBA00022692"/>
    </source>
</evidence>
<dbReference type="InterPro" id="IPR000515">
    <property type="entry name" value="MetI-like"/>
</dbReference>
<comment type="similarity">
    <text evidence="6">Belongs to the binding-protein-dependent transport system permease family.</text>
</comment>
<dbReference type="GO" id="GO:0031460">
    <property type="term" value="P:glycine betaine transport"/>
    <property type="evidence" value="ECO:0007669"/>
    <property type="project" value="TreeGrafter"/>
</dbReference>
<dbReference type="EMBL" id="LTAY01000081">
    <property type="protein sequence ID" value="OPX46590.1"/>
    <property type="molecule type" value="Genomic_DNA"/>
</dbReference>
<dbReference type="AlphaFoldDB" id="A0A1V4SRT5"/>
<feature type="transmembrane region" description="Helical" evidence="6">
    <location>
        <begin position="26"/>
        <end position="45"/>
    </location>
</feature>
<keyword evidence="3 6" id="KW-0812">Transmembrane</keyword>
<organism evidence="8 9">
    <name type="scientific">Clostridium thermobutyricum DSM 4928</name>
    <dbReference type="NCBI Taxonomy" id="1121339"/>
    <lineage>
        <taxon>Bacteria</taxon>
        <taxon>Bacillati</taxon>
        <taxon>Bacillota</taxon>
        <taxon>Clostridia</taxon>
        <taxon>Eubacteriales</taxon>
        <taxon>Clostridiaceae</taxon>
        <taxon>Clostridium</taxon>
    </lineage>
</organism>
<dbReference type="SUPFAM" id="SSF161098">
    <property type="entry name" value="MetI-like"/>
    <property type="match status" value="1"/>
</dbReference>
<feature type="transmembrane region" description="Helical" evidence="6">
    <location>
        <begin position="179"/>
        <end position="202"/>
    </location>
</feature>
<feature type="transmembrane region" description="Helical" evidence="6">
    <location>
        <begin position="54"/>
        <end position="74"/>
    </location>
</feature>
<dbReference type="InterPro" id="IPR051204">
    <property type="entry name" value="ABC_transp_perm/SBD"/>
</dbReference>